<dbReference type="Gene3D" id="3.90.640.10">
    <property type="entry name" value="Actin, Chain A, domain 4"/>
    <property type="match status" value="1"/>
</dbReference>
<dbReference type="SUPFAM" id="SSF53067">
    <property type="entry name" value="Actin-like ATPase domain"/>
    <property type="match status" value="2"/>
</dbReference>
<sequence>MQNIGHDARSPGEAAFRRQPITLHYASSSLHLRTMSDEPSPLIVGVDFGTTSCTVSVEWMGSKLPRLLRFPTHNNAKNNEELDAILACSPDKWYYGENAQFRPNAVLFEHIKLAAMGRKPYTSLLKGAVHEAAMINGTSLTILNLFEKLFSYIFEVLEEQYPKLPESSVYSMGRPFHEIQKACRVTYPVHYNIWLRMMLFEAARKAGFNEVTGVSEPLAAAHYIAFESERARLPFQAMLIVDSGGGSTDGATVFFDAEEEVKLACPTDGENFGKPSAKKASANKYTGFDGGSQVINDAVRTWLQYRLPDNVYLKDDKWWPRISREIEGHKRRFDATTAVVIQIVNESVSIEIEEMKELFQPLIQGILELAMRQYTAASENGHPPSDFVLTGGFARNSWATTYLFSEVQKLVPRMKCTTEVAVETVAQGALRYARNPSKEVTMARVDVGLSYLEDRTPSGRPLGGDRVKDAIGWVILKGEAAGAESRVVLIKTVYRDKRERSNKFISSKVWTTTDGFDQKMIQPNTRNDWDCPITYPLTGLRSDLNCIGIVEAKIPHDRLFPAGSKHDQVEARFLFTIRPRDQLLETTISLICDGHKPLLLEKSYVSAPTWVPQYEAKTKSTCTEEELRRFAYATTAKAWFGASASI</sequence>
<proteinExistence type="predicted"/>
<evidence type="ECO:0008006" key="3">
    <source>
        <dbReference type="Google" id="ProtNLM"/>
    </source>
</evidence>
<dbReference type="CDD" id="cd10170">
    <property type="entry name" value="ASKHA_NBD_HSP70"/>
    <property type="match status" value="1"/>
</dbReference>
<dbReference type="EMBL" id="JAPVEB010000004">
    <property type="protein sequence ID" value="KAJ5264472.1"/>
    <property type="molecule type" value="Genomic_DNA"/>
</dbReference>
<evidence type="ECO:0000313" key="1">
    <source>
        <dbReference type="EMBL" id="KAJ5264472.1"/>
    </source>
</evidence>
<name>A0ABQ8WCX1_PENCH</name>
<comment type="caution">
    <text evidence="1">The sequence shown here is derived from an EMBL/GenBank/DDBJ whole genome shotgun (WGS) entry which is preliminary data.</text>
</comment>
<dbReference type="PANTHER" id="PTHR42749">
    <property type="entry name" value="CELL SHAPE-DETERMINING PROTEIN MREB"/>
    <property type="match status" value="1"/>
</dbReference>
<keyword evidence="2" id="KW-1185">Reference proteome</keyword>
<organism evidence="1 2">
    <name type="scientific">Penicillium chrysogenum</name>
    <name type="common">Penicillium notatum</name>
    <dbReference type="NCBI Taxonomy" id="5076"/>
    <lineage>
        <taxon>Eukaryota</taxon>
        <taxon>Fungi</taxon>
        <taxon>Dikarya</taxon>
        <taxon>Ascomycota</taxon>
        <taxon>Pezizomycotina</taxon>
        <taxon>Eurotiomycetes</taxon>
        <taxon>Eurotiomycetidae</taxon>
        <taxon>Eurotiales</taxon>
        <taxon>Aspergillaceae</taxon>
        <taxon>Penicillium</taxon>
        <taxon>Penicillium chrysogenum species complex</taxon>
    </lineage>
</organism>
<accession>A0ABQ8WCX1</accession>
<dbReference type="Proteomes" id="UP001220256">
    <property type="component" value="Unassembled WGS sequence"/>
</dbReference>
<dbReference type="Gene3D" id="3.30.420.40">
    <property type="match status" value="2"/>
</dbReference>
<dbReference type="InterPro" id="IPR043129">
    <property type="entry name" value="ATPase_NBD"/>
</dbReference>
<gene>
    <name evidence="1" type="ORF">N7505_007265</name>
</gene>
<dbReference type="PANTHER" id="PTHR42749:SF1">
    <property type="entry name" value="CELL SHAPE-DETERMINING PROTEIN MREB"/>
    <property type="match status" value="1"/>
</dbReference>
<evidence type="ECO:0000313" key="2">
    <source>
        <dbReference type="Proteomes" id="UP001220256"/>
    </source>
</evidence>
<reference evidence="1 2" key="1">
    <citation type="journal article" date="2023" name="IMA Fungus">
        <title>Comparative genomic study of the Penicillium genus elucidates a diverse pangenome and 15 lateral gene transfer events.</title>
        <authorList>
            <person name="Petersen C."/>
            <person name="Sorensen T."/>
            <person name="Nielsen M.R."/>
            <person name="Sondergaard T.E."/>
            <person name="Sorensen J.L."/>
            <person name="Fitzpatrick D.A."/>
            <person name="Frisvad J.C."/>
            <person name="Nielsen K.L."/>
        </authorList>
    </citation>
    <scope>NUCLEOTIDE SEQUENCE [LARGE SCALE GENOMIC DNA]</scope>
    <source>
        <strain evidence="1 2">IBT 3361</strain>
    </source>
</reference>
<protein>
    <recommendedName>
        <fullName evidence="3">Heat shock 70 kDa protein 12A</fullName>
    </recommendedName>
</protein>